<accession>A0A067NNP5</accession>
<dbReference type="InParanoid" id="A0A067NNP5"/>
<evidence type="ECO:0000259" key="1">
    <source>
        <dbReference type="Pfam" id="PF20722"/>
    </source>
</evidence>
<dbReference type="InterPro" id="IPR041078">
    <property type="entry name" value="Plavaka"/>
</dbReference>
<sequence length="806" mass="91603">MTSVDGDTPNPYLPFASELDWQIAKWFVKEDPGHAAFDRLLKIPGVVEKLGLSFKNVRQIHKTLDDIPERSGRWKAKILRYPDRPNEKFIIRYRNPIEVIKSLWADPSLSNDLVFAPCKVYSNMSRKERVYSEMWTGNWWNTLQGKLAKGATIAPVIIATDKTHLTQFSGSKSAYPVYLTIGNIPKAIRRKPTRHACILLGYLSPDKINPDGLTKKELKCRGQRLFHDSMRHILSPLIEAGTKGVKMTDGKGDVRRVFPILASYVADYPEQCLVACAKNTTCPKCQAEQQELQSLEKSADHTSQWTLERLADAEKSTPGGRQFHDYCLQMKVAGGVYEPFWKGFPYADIHMAITPDVLHQLYQGVLSMLTEWCQSAMSEKELDRRMQKLPPCYGVRHFGKGISVLSQVSGSEHKSIGRILLACLLGKMSKEALLAARHLLDFIYLAQYQTHDDDTLQYLQDALQGFHDHRQIFIEIGCREHFNIPKYHSMTHYVESIKRFGTTDNYNTEMFERLHIDFAKEAWRASNKRNEFPQMIDWLSRQEKLQVFDNYVKEIVTFPSKDKKPTLAISLAKFPNASRSMDFIIQQHRSPNFTYHLRDYLNSLAPRGSRKPKSTVPDLALPFDTLNVWHMVRMVHEGIADDAVEEKDHIKAIPATDHPPHGRFDPAIVLSTAQAESTGLPGTKIARVKVIFALPSTISAKGTTISSPAFWPKEPLAYVEWYSPPSGPNPTTLFYQVHPQQRTTGGKSFGRLGGIVPLSTIRQSCMLTPKWDAIDDTSFTSDTVLDQDIPLIINNFSTNFAYQSIW</sequence>
<dbReference type="EMBL" id="KL198010">
    <property type="protein sequence ID" value="KDQ25226.1"/>
    <property type="molecule type" value="Genomic_DNA"/>
</dbReference>
<name>A0A067NNP5_PLEO1</name>
<feature type="domain" description="DUF6830" evidence="1">
    <location>
        <begin position="566"/>
        <end position="680"/>
    </location>
</feature>
<evidence type="ECO:0000313" key="3">
    <source>
        <dbReference type="Proteomes" id="UP000027073"/>
    </source>
</evidence>
<dbReference type="HOGENOM" id="CLU_006344_4_3_1"/>
<organism evidence="2 3">
    <name type="scientific">Pleurotus ostreatus (strain PC15)</name>
    <name type="common">Oyster mushroom</name>
    <dbReference type="NCBI Taxonomy" id="1137138"/>
    <lineage>
        <taxon>Eukaryota</taxon>
        <taxon>Fungi</taxon>
        <taxon>Dikarya</taxon>
        <taxon>Basidiomycota</taxon>
        <taxon>Agaricomycotina</taxon>
        <taxon>Agaricomycetes</taxon>
        <taxon>Agaricomycetidae</taxon>
        <taxon>Agaricales</taxon>
        <taxon>Pleurotineae</taxon>
        <taxon>Pleurotaceae</taxon>
        <taxon>Pleurotus</taxon>
    </lineage>
</organism>
<dbReference type="VEuPathDB" id="FungiDB:PLEOSDRAFT_1045993"/>
<evidence type="ECO:0000313" key="2">
    <source>
        <dbReference type="EMBL" id="KDQ25226.1"/>
    </source>
</evidence>
<dbReference type="AlphaFoldDB" id="A0A067NNP5"/>
<dbReference type="InterPro" id="IPR049233">
    <property type="entry name" value="DUF6830"/>
</dbReference>
<protein>
    <recommendedName>
        <fullName evidence="1">DUF6830 domain-containing protein</fullName>
    </recommendedName>
</protein>
<dbReference type="Pfam" id="PF20722">
    <property type="entry name" value="DUF6830"/>
    <property type="match status" value="1"/>
</dbReference>
<dbReference type="Proteomes" id="UP000027073">
    <property type="component" value="Unassembled WGS sequence"/>
</dbReference>
<dbReference type="Pfam" id="PF18759">
    <property type="entry name" value="Plavaka"/>
    <property type="match status" value="1"/>
</dbReference>
<gene>
    <name evidence="2" type="ORF">PLEOSDRAFT_1045993</name>
</gene>
<proteinExistence type="predicted"/>
<reference evidence="3" key="1">
    <citation type="journal article" date="2014" name="Proc. Natl. Acad. Sci. U.S.A.">
        <title>Extensive sampling of basidiomycete genomes demonstrates inadequacy of the white-rot/brown-rot paradigm for wood decay fungi.</title>
        <authorList>
            <person name="Riley R."/>
            <person name="Salamov A.A."/>
            <person name="Brown D.W."/>
            <person name="Nagy L.G."/>
            <person name="Floudas D."/>
            <person name="Held B.W."/>
            <person name="Levasseur A."/>
            <person name="Lombard V."/>
            <person name="Morin E."/>
            <person name="Otillar R."/>
            <person name="Lindquist E.A."/>
            <person name="Sun H."/>
            <person name="LaButti K.M."/>
            <person name="Schmutz J."/>
            <person name="Jabbour D."/>
            <person name="Luo H."/>
            <person name="Baker S.E."/>
            <person name="Pisabarro A.G."/>
            <person name="Walton J.D."/>
            <person name="Blanchette R.A."/>
            <person name="Henrissat B."/>
            <person name="Martin F."/>
            <person name="Cullen D."/>
            <person name="Hibbett D.S."/>
            <person name="Grigoriev I.V."/>
        </authorList>
    </citation>
    <scope>NUCLEOTIDE SEQUENCE [LARGE SCALE GENOMIC DNA]</scope>
    <source>
        <strain evidence="3">PC15</strain>
    </source>
</reference>
<dbReference type="STRING" id="1137138.A0A067NNP5"/>
<dbReference type="OrthoDB" id="2576233at2759"/>